<dbReference type="Proteomes" id="UP000593561">
    <property type="component" value="Unassembled WGS sequence"/>
</dbReference>
<proteinExistence type="predicted"/>
<gene>
    <name evidence="1" type="ORF">Godav_014096</name>
</gene>
<organism evidence="1 2">
    <name type="scientific">Gossypium davidsonii</name>
    <name type="common">Davidson's cotton</name>
    <name type="synonym">Gossypium klotzschianum subsp. davidsonii</name>
    <dbReference type="NCBI Taxonomy" id="34287"/>
    <lineage>
        <taxon>Eukaryota</taxon>
        <taxon>Viridiplantae</taxon>
        <taxon>Streptophyta</taxon>
        <taxon>Embryophyta</taxon>
        <taxon>Tracheophyta</taxon>
        <taxon>Spermatophyta</taxon>
        <taxon>Magnoliopsida</taxon>
        <taxon>eudicotyledons</taxon>
        <taxon>Gunneridae</taxon>
        <taxon>Pentapetalae</taxon>
        <taxon>rosids</taxon>
        <taxon>malvids</taxon>
        <taxon>Malvales</taxon>
        <taxon>Malvaceae</taxon>
        <taxon>Malvoideae</taxon>
        <taxon>Gossypium</taxon>
    </lineage>
</organism>
<dbReference type="AlphaFoldDB" id="A0A7J8RK55"/>
<evidence type="ECO:0008006" key="3">
    <source>
        <dbReference type="Google" id="ProtNLM"/>
    </source>
</evidence>
<comment type="caution">
    <text evidence="1">The sequence shown here is derived from an EMBL/GenBank/DDBJ whole genome shotgun (WGS) entry which is preliminary data.</text>
</comment>
<dbReference type="CDD" id="cd06222">
    <property type="entry name" value="RNase_H_like"/>
    <property type="match status" value="1"/>
</dbReference>
<evidence type="ECO:0000313" key="1">
    <source>
        <dbReference type="EMBL" id="MBA0613722.1"/>
    </source>
</evidence>
<reference evidence="1 2" key="1">
    <citation type="journal article" date="2019" name="Genome Biol. Evol.">
        <title>Insights into the evolution of the New World diploid cottons (Gossypium, subgenus Houzingenia) based on genome sequencing.</title>
        <authorList>
            <person name="Grover C.E."/>
            <person name="Arick M.A. 2nd"/>
            <person name="Thrash A."/>
            <person name="Conover J.L."/>
            <person name="Sanders W.S."/>
            <person name="Peterson D.G."/>
            <person name="Frelichowski J.E."/>
            <person name="Scheffler J.A."/>
            <person name="Scheffler B.E."/>
            <person name="Wendel J.F."/>
        </authorList>
    </citation>
    <scope>NUCLEOTIDE SEQUENCE [LARGE SCALE GENOMIC DNA]</scope>
    <source>
        <strain evidence="1">27</strain>
        <tissue evidence="1">Leaf</tissue>
    </source>
</reference>
<name>A0A7J8RK55_GOSDV</name>
<sequence>MLNIDGGACKPTIGMAACRRVIHDWNEKWIVGFSRFIGFYSALKAELWSGKRRAILELDNIEVVNMLNSSAKVEEHNLSQKLVHT</sequence>
<dbReference type="InterPro" id="IPR044730">
    <property type="entry name" value="RNase_H-like_dom_plant"/>
</dbReference>
<evidence type="ECO:0000313" key="2">
    <source>
        <dbReference type="Proteomes" id="UP000593561"/>
    </source>
</evidence>
<dbReference type="EMBL" id="JABFAC010000005">
    <property type="protein sequence ID" value="MBA0613722.1"/>
    <property type="molecule type" value="Genomic_DNA"/>
</dbReference>
<protein>
    <recommendedName>
        <fullName evidence="3">RNase H type-1 domain-containing protein</fullName>
    </recommendedName>
</protein>
<keyword evidence="2" id="KW-1185">Reference proteome</keyword>
<accession>A0A7J8RK55</accession>